<evidence type="ECO:0000313" key="2">
    <source>
        <dbReference type="Proteomes" id="UP000593570"/>
    </source>
</evidence>
<dbReference type="InterPro" id="IPR035959">
    <property type="entry name" value="RutC-like_sf"/>
</dbReference>
<dbReference type="EMBL" id="JACDXP010000010">
    <property type="protein sequence ID" value="KAF6518188.1"/>
    <property type="molecule type" value="Genomic_DNA"/>
</dbReference>
<dbReference type="AlphaFoldDB" id="A0A8H6GHB2"/>
<sequence>MPVRFVNPPGPNEDHISKEHYSLAVDKGNGFWMLAGQGGWDPVTVKVSPDREEEIRMVVKNVDDALMSVGLRGWDDVYYYRIYCTDLNAMLPRIVDAVKKRIPNRRPAAVALGVSKLAHEGMTVEIEVEACSHSD</sequence>
<proteinExistence type="predicted"/>
<protein>
    <submittedName>
        <fullName evidence="1">Uncharacterized protein</fullName>
    </submittedName>
</protein>
<comment type="caution">
    <text evidence="1">The sequence shown here is derived from an EMBL/GenBank/DDBJ whole genome shotgun (WGS) entry which is preliminary data.</text>
</comment>
<dbReference type="SUPFAM" id="SSF55298">
    <property type="entry name" value="YjgF-like"/>
    <property type="match status" value="1"/>
</dbReference>
<dbReference type="Pfam" id="PF01042">
    <property type="entry name" value="Ribonuc_L-PSP"/>
    <property type="match status" value="1"/>
</dbReference>
<evidence type="ECO:0000313" key="1">
    <source>
        <dbReference type="EMBL" id="KAF6518188.1"/>
    </source>
</evidence>
<dbReference type="PANTHER" id="PTHR43857">
    <property type="entry name" value="BLR7761 PROTEIN"/>
    <property type="match status" value="1"/>
</dbReference>
<name>A0A8H6GHB2_FUSOX</name>
<gene>
    <name evidence="1" type="ORF">HZS61_002266</name>
</gene>
<dbReference type="Gene3D" id="3.30.1330.40">
    <property type="entry name" value="RutC-like"/>
    <property type="match status" value="1"/>
</dbReference>
<reference evidence="1 2" key="1">
    <citation type="journal article" date="2020" name="bioRxiv">
        <title>A chromosome-scale genome assembly for the Fusarium oxysporum strain Fo5176 to establish a model Arabidopsis-fungal pathosystem.</title>
        <authorList>
            <person name="Fokkens L."/>
            <person name="Guo L."/>
            <person name="Dora S."/>
            <person name="Wang B."/>
            <person name="Ye K."/>
            <person name="Sanchez-Rodriguez C."/>
            <person name="Croll D."/>
        </authorList>
    </citation>
    <scope>NUCLEOTIDE SEQUENCE [LARGE SCALE GENOMIC DNA]</scope>
    <source>
        <strain evidence="1 2">Fo5176</strain>
    </source>
</reference>
<organism evidence="1 2">
    <name type="scientific">Fusarium oxysporum f. sp. conglutinans</name>
    <dbReference type="NCBI Taxonomy" id="100902"/>
    <lineage>
        <taxon>Eukaryota</taxon>
        <taxon>Fungi</taxon>
        <taxon>Dikarya</taxon>
        <taxon>Ascomycota</taxon>
        <taxon>Pezizomycotina</taxon>
        <taxon>Sordariomycetes</taxon>
        <taxon>Hypocreomycetidae</taxon>
        <taxon>Hypocreales</taxon>
        <taxon>Nectriaceae</taxon>
        <taxon>Fusarium</taxon>
        <taxon>Fusarium oxysporum species complex</taxon>
    </lineage>
</organism>
<dbReference type="Proteomes" id="UP000593570">
    <property type="component" value="Unassembled WGS sequence"/>
</dbReference>
<dbReference type="PANTHER" id="PTHR43857:SF1">
    <property type="entry name" value="YJGH FAMILY PROTEIN"/>
    <property type="match status" value="1"/>
</dbReference>
<dbReference type="InterPro" id="IPR006175">
    <property type="entry name" value="YjgF/YER057c/UK114"/>
</dbReference>
<accession>A0A8H6GHB2</accession>